<dbReference type="PANTHER" id="PTHR21137:SF35">
    <property type="entry name" value="ODORANT RECEPTOR 19A-RELATED"/>
    <property type="match status" value="1"/>
</dbReference>
<feature type="transmembrane region" description="Helical" evidence="10">
    <location>
        <begin position="585"/>
        <end position="602"/>
    </location>
</feature>
<sequence length="1070" mass="124510">MIVDNSNDFTDNFYVLLAMIVSCCKMLALLMNRSNIEMLIKTLMRKPSNTLHYTILVETTCLSVVVTSLLTEFRKGNLTFRAWLPFDYSSPQLFPFVYAHQLISFTMGSVHHVACDSLICGFLVHILNEKFRITIFIQFISRQLINNIFEMEWFKFNETAQKTLLMIMRRSVVPIEFTSAIVISMNLDSFVGVNSTFKFLTICGCWRPDSWTSSCKRVIYHMHTFFVLVLINTFTLSQLLDIILTVDNADDFTDNFYMLLAMIVSCCKMLSMLINRKNIALLTNILMERPCRPLEPEEMEIHDKFDKGVQANTIHYAILVEMTCVCITLTSLLTDFRRRTLTFRAWLPYDYSSPILFHITFTIAIQFMVSTLVVCFNLYQLTRSTTTNAKYVQLVLYMCSMLTQIFFYCWYGNEVKLKSRQLVSNIFDMEWCILDQNAKKTLLLIMRRSTMPIEFTSAYIISMNLDSFVVMMDVIWTINNGEDFFDNFFPPIATFISCCKVFILLMNRKNIIMLINILRQKLHRPSSSTEMEILNNFDKSIQLAYIVNTKFRLVIIIQFITSMLIMCFSLYQISKTTTKTKYIEMTLYISSALTQIFFYCWYGNEIKIKSIQLLDNVFAMDWMTMNRNLKRNLLIIMSRAAVPIEFTSAYVLSMNLDSFVGVSKINFQFYDLTRKMQVLKFTLKILTVVGCWPPNSWTSLCKRTILLINRKNIGILTNILTQKPFIPLGVDEIEIRHKFDKIIQTNTLWYTILVETTCACVVLTSLFTDFQKGNLTYREWIPYNYTSEVIFCIIYARQLISSTIGSMVNVACDSLICGLLLHVCCQLEILECRLKKIFLGQNNLRECVHQHDCIFKNIAMCYVILIMLTCASHFVVSLLTSFKKRQLILRGWIPYNYSSFMLFCLTYTHQYVGVISASLVNVACDSLIVGLLLHLCCQITILQYRFKGFITGQNTLDHCIRQHRHIINFAYATNERFTRIIAFQFVASTFVVCSNFLQLVDSIFEIEWIALDHKTKKSLLIIMIRAMKPIEFHSAHIFNMNLDSFAALLKTSYSAYNLLIQIQEQQYKGK</sequence>
<dbReference type="GO" id="GO:0005886">
    <property type="term" value="C:plasma membrane"/>
    <property type="evidence" value="ECO:0007669"/>
    <property type="project" value="UniProtKB-SubCell"/>
</dbReference>
<evidence type="ECO:0000313" key="12">
    <source>
        <dbReference type="Proteomes" id="UP000075809"/>
    </source>
</evidence>
<keyword evidence="5" id="KW-0552">Olfaction</keyword>
<gene>
    <name evidence="11" type="ORF">ALC60_00325</name>
</gene>
<evidence type="ECO:0000256" key="4">
    <source>
        <dbReference type="ARBA" id="ARBA00022692"/>
    </source>
</evidence>
<comment type="subcellular location">
    <subcellularLocation>
        <location evidence="1">Cell membrane</location>
        <topology evidence="1">Multi-pass membrane protein</topology>
    </subcellularLocation>
</comment>
<keyword evidence="4 10" id="KW-0812">Transmembrane</keyword>
<dbReference type="GO" id="GO:0004984">
    <property type="term" value="F:olfactory receptor activity"/>
    <property type="evidence" value="ECO:0007669"/>
    <property type="project" value="InterPro"/>
</dbReference>
<dbReference type="PANTHER" id="PTHR21137">
    <property type="entry name" value="ODORANT RECEPTOR"/>
    <property type="match status" value="1"/>
</dbReference>
<dbReference type="Proteomes" id="UP000075809">
    <property type="component" value="Unassembled WGS sequence"/>
</dbReference>
<organism evidence="11 12">
    <name type="scientific">Mycetomoellerius zeteki</name>
    <dbReference type="NCBI Taxonomy" id="64791"/>
    <lineage>
        <taxon>Eukaryota</taxon>
        <taxon>Metazoa</taxon>
        <taxon>Ecdysozoa</taxon>
        <taxon>Arthropoda</taxon>
        <taxon>Hexapoda</taxon>
        <taxon>Insecta</taxon>
        <taxon>Pterygota</taxon>
        <taxon>Neoptera</taxon>
        <taxon>Endopterygota</taxon>
        <taxon>Hymenoptera</taxon>
        <taxon>Apocrita</taxon>
        <taxon>Aculeata</taxon>
        <taxon>Formicoidea</taxon>
        <taxon>Formicidae</taxon>
        <taxon>Myrmicinae</taxon>
        <taxon>Mycetomoellerius</taxon>
    </lineage>
</organism>
<feature type="transmembrane region" description="Helical" evidence="10">
    <location>
        <begin position="355"/>
        <end position="379"/>
    </location>
</feature>
<reference evidence="11 12" key="1">
    <citation type="submission" date="2015-09" db="EMBL/GenBank/DDBJ databases">
        <title>Trachymyrmex zeteki WGS genome.</title>
        <authorList>
            <person name="Nygaard S."/>
            <person name="Hu H."/>
            <person name="Boomsma J."/>
            <person name="Zhang G."/>
        </authorList>
    </citation>
    <scope>NUCLEOTIDE SEQUENCE [LARGE SCALE GENOMIC DNA]</scope>
    <source>
        <strain evidence="11">Tzet28-1</strain>
        <tissue evidence="11">Whole body</tissue>
    </source>
</reference>
<keyword evidence="6 10" id="KW-1133">Transmembrane helix</keyword>
<dbReference type="GO" id="GO:0005549">
    <property type="term" value="F:odorant binding"/>
    <property type="evidence" value="ECO:0007669"/>
    <property type="project" value="InterPro"/>
</dbReference>
<keyword evidence="7 10" id="KW-0472">Membrane</keyword>
<evidence type="ECO:0000256" key="1">
    <source>
        <dbReference type="ARBA" id="ARBA00004651"/>
    </source>
</evidence>
<feature type="transmembrane region" description="Helical" evidence="10">
    <location>
        <begin position="456"/>
        <end position="476"/>
    </location>
</feature>
<proteinExistence type="predicted"/>
<feature type="transmembrane region" description="Helical" evidence="10">
    <location>
        <begin position="256"/>
        <end position="274"/>
    </location>
</feature>
<feature type="transmembrane region" description="Helical" evidence="10">
    <location>
        <begin position="488"/>
        <end position="506"/>
    </location>
</feature>
<feature type="transmembrane region" description="Helical" evidence="10">
    <location>
        <begin position="220"/>
        <end position="244"/>
    </location>
</feature>
<protein>
    <submittedName>
        <fullName evidence="11">Putative odorant receptor 92a</fullName>
    </submittedName>
</protein>
<keyword evidence="3" id="KW-0716">Sensory transduction</keyword>
<dbReference type="STRING" id="64791.A0A151XKH8"/>
<dbReference type="EMBL" id="KQ982052">
    <property type="protein sequence ID" value="KYQ60700.1"/>
    <property type="molecule type" value="Genomic_DNA"/>
</dbReference>
<evidence type="ECO:0000313" key="11">
    <source>
        <dbReference type="EMBL" id="KYQ60700.1"/>
    </source>
</evidence>
<dbReference type="AlphaFoldDB" id="A0A151XKH8"/>
<evidence type="ECO:0000256" key="7">
    <source>
        <dbReference type="ARBA" id="ARBA00023136"/>
    </source>
</evidence>
<keyword evidence="2" id="KW-1003">Cell membrane</keyword>
<keyword evidence="8 11" id="KW-0675">Receptor</keyword>
<evidence type="ECO:0000256" key="5">
    <source>
        <dbReference type="ARBA" id="ARBA00022725"/>
    </source>
</evidence>
<feature type="transmembrane region" description="Helical" evidence="10">
    <location>
        <begin position="857"/>
        <end position="879"/>
    </location>
</feature>
<name>A0A151XKH8_9HYME</name>
<feature type="transmembrane region" description="Helical" evidence="10">
    <location>
        <begin position="51"/>
        <end position="70"/>
    </location>
</feature>
<evidence type="ECO:0000256" key="6">
    <source>
        <dbReference type="ARBA" id="ARBA00022989"/>
    </source>
</evidence>
<keyword evidence="9" id="KW-0807">Transducer</keyword>
<accession>A0A151XKH8</accession>
<feature type="transmembrane region" description="Helical" evidence="10">
    <location>
        <begin position="12"/>
        <end position="30"/>
    </location>
</feature>
<dbReference type="GO" id="GO:0007165">
    <property type="term" value="P:signal transduction"/>
    <property type="evidence" value="ECO:0007669"/>
    <property type="project" value="UniProtKB-KW"/>
</dbReference>
<evidence type="ECO:0000256" key="3">
    <source>
        <dbReference type="ARBA" id="ARBA00022606"/>
    </source>
</evidence>
<evidence type="ECO:0000256" key="10">
    <source>
        <dbReference type="SAM" id="Phobius"/>
    </source>
</evidence>
<evidence type="ECO:0000256" key="8">
    <source>
        <dbReference type="ARBA" id="ARBA00023170"/>
    </source>
</evidence>
<dbReference type="InterPro" id="IPR004117">
    <property type="entry name" value="7tm6_olfct_rcpt"/>
</dbReference>
<dbReference type="Pfam" id="PF02949">
    <property type="entry name" value="7tm_6"/>
    <property type="match status" value="5"/>
</dbReference>
<keyword evidence="12" id="KW-1185">Reference proteome</keyword>
<feature type="transmembrane region" description="Helical" evidence="10">
    <location>
        <begin position="553"/>
        <end position="573"/>
    </location>
</feature>
<evidence type="ECO:0000256" key="9">
    <source>
        <dbReference type="ARBA" id="ARBA00023224"/>
    </source>
</evidence>
<feature type="transmembrane region" description="Helical" evidence="10">
    <location>
        <begin position="314"/>
        <end position="334"/>
    </location>
</feature>
<evidence type="ECO:0000256" key="2">
    <source>
        <dbReference type="ARBA" id="ARBA00022475"/>
    </source>
</evidence>